<evidence type="ECO:0000259" key="2">
    <source>
        <dbReference type="Pfam" id="PF24855"/>
    </source>
</evidence>
<protein>
    <recommendedName>
        <fullName evidence="2">DUF7729 domain-containing protein</fullName>
    </recommendedName>
</protein>
<name>F4RCC7_MELLP</name>
<feature type="signal peptide" evidence="1">
    <location>
        <begin position="1"/>
        <end position="21"/>
    </location>
</feature>
<dbReference type="Pfam" id="PF24855">
    <property type="entry name" value="DUF7729"/>
    <property type="match status" value="1"/>
</dbReference>
<dbReference type="OrthoDB" id="2536450at2759"/>
<evidence type="ECO:0000313" key="3">
    <source>
        <dbReference type="EMBL" id="EGG09706.1"/>
    </source>
</evidence>
<dbReference type="InterPro" id="IPR056146">
    <property type="entry name" value="DUF7729"/>
</dbReference>
<dbReference type="Proteomes" id="UP000001072">
    <property type="component" value="Unassembled WGS sequence"/>
</dbReference>
<accession>F4RCC7</accession>
<dbReference type="KEGG" id="mlr:MELLADRAFT_71105"/>
<keyword evidence="1" id="KW-0732">Signal</keyword>
<proteinExistence type="predicted"/>
<evidence type="ECO:0000256" key="1">
    <source>
        <dbReference type="SAM" id="SignalP"/>
    </source>
</evidence>
<dbReference type="AlphaFoldDB" id="F4RCC7"/>
<evidence type="ECO:0000313" key="4">
    <source>
        <dbReference type="Proteomes" id="UP000001072"/>
    </source>
</evidence>
<sequence length="285" mass="28105">MHSVASTFILTAAASVYQVAAQSSTTSSSATPASGSSASTGGVTSLVAGLSSSCQAAAGSLLSSEFGSCANIIGLVSVIGSKGSVVPSLNTWISGICTSSPCSDSTLSTAQSSINTGCSDDVTKGTASAVSLTTIVGNYKPIRNMLCTQYVSNGTYCVPGILTDIQNASGKNISVTEVQGLLTQGSSALQTMLGNIPSGTYCTDCGKAIFIEAAQIKANGTSTNATAASGSLGSQCGASFVDGNLPSTVRIGSAASSAKNSGVAQVAPQFFTLASLLSMAAYVMV</sequence>
<dbReference type="HOGENOM" id="CLU_080223_0_0_1"/>
<feature type="domain" description="DUF7729" evidence="2">
    <location>
        <begin position="86"/>
        <end position="243"/>
    </location>
</feature>
<reference evidence="4" key="1">
    <citation type="journal article" date="2011" name="Proc. Natl. Acad. Sci. U.S.A.">
        <title>Obligate biotrophy features unraveled by the genomic analysis of rust fungi.</title>
        <authorList>
            <person name="Duplessis S."/>
            <person name="Cuomo C.A."/>
            <person name="Lin Y.-C."/>
            <person name="Aerts A."/>
            <person name="Tisserant E."/>
            <person name="Veneault-Fourrey C."/>
            <person name="Joly D.L."/>
            <person name="Hacquard S."/>
            <person name="Amselem J."/>
            <person name="Cantarel B.L."/>
            <person name="Chiu R."/>
            <person name="Coutinho P.M."/>
            <person name="Feau N."/>
            <person name="Field M."/>
            <person name="Frey P."/>
            <person name="Gelhaye E."/>
            <person name="Goldberg J."/>
            <person name="Grabherr M.G."/>
            <person name="Kodira C.D."/>
            <person name="Kohler A."/>
            <person name="Kuees U."/>
            <person name="Lindquist E.A."/>
            <person name="Lucas S.M."/>
            <person name="Mago R."/>
            <person name="Mauceli E."/>
            <person name="Morin E."/>
            <person name="Murat C."/>
            <person name="Pangilinan J.L."/>
            <person name="Park R."/>
            <person name="Pearson M."/>
            <person name="Quesneville H."/>
            <person name="Rouhier N."/>
            <person name="Sakthikumar S."/>
            <person name="Salamov A.A."/>
            <person name="Schmutz J."/>
            <person name="Selles B."/>
            <person name="Shapiro H."/>
            <person name="Tanguay P."/>
            <person name="Tuskan G.A."/>
            <person name="Henrissat B."/>
            <person name="Van de Peer Y."/>
            <person name="Rouze P."/>
            <person name="Ellis J.G."/>
            <person name="Dodds P.N."/>
            <person name="Schein J.E."/>
            <person name="Zhong S."/>
            <person name="Hamelin R.C."/>
            <person name="Grigoriev I.V."/>
            <person name="Szabo L.J."/>
            <person name="Martin F."/>
        </authorList>
    </citation>
    <scope>NUCLEOTIDE SEQUENCE [LARGE SCALE GENOMIC DNA]</scope>
    <source>
        <strain evidence="4">98AG31 / pathotype 3-4-7</strain>
    </source>
</reference>
<dbReference type="VEuPathDB" id="FungiDB:MELLADRAFT_71105"/>
<keyword evidence="4" id="KW-1185">Reference proteome</keyword>
<dbReference type="PANTHER" id="PTHR34862">
    <property type="entry name" value="SPARK DOMAIN-CONTAINING PROTEIN"/>
    <property type="match status" value="1"/>
</dbReference>
<dbReference type="eggNOG" id="ENOG502S9QB">
    <property type="taxonomic scope" value="Eukaryota"/>
</dbReference>
<dbReference type="RefSeq" id="XP_007406760.1">
    <property type="nucleotide sequence ID" value="XM_007406698.1"/>
</dbReference>
<gene>
    <name evidence="3" type="ORF">MELLADRAFT_71105</name>
</gene>
<feature type="chain" id="PRO_5003314975" description="DUF7729 domain-containing protein" evidence="1">
    <location>
        <begin position="22"/>
        <end position="285"/>
    </location>
</feature>
<dbReference type="PANTHER" id="PTHR34862:SF1">
    <property type="entry name" value="SPARK DOMAIN-CONTAINING PROTEIN"/>
    <property type="match status" value="1"/>
</dbReference>
<dbReference type="InParanoid" id="F4RCC7"/>
<dbReference type="GeneID" id="18931725"/>
<dbReference type="EMBL" id="GL883096">
    <property type="protein sequence ID" value="EGG09706.1"/>
    <property type="molecule type" value="Genomic_DNA"/>
</dbReference>
<organism evidence="4">
    <name type="scientific">Melampsora larici-populina (strain 98AG31 / pathotype 3-4-7)</name>
    <name type="common">Poplar leaf rust fungus</name>
    <dbReference type="NCBI Taxonomy" id="747676"/>
    <lineage>
        <taxon>Eukaryota</taxon>
        <taxon>Fungi</taxon>
        <taxon>Dikarya</taxon>
        <taxon>Basidiomycota</taxon>
        <taxon>Pucciniomycotina</taxon>
        <taxon>Pucciniomycetes</taxon>
        <taxon>Pucciniales</taxon>
        <taxon>Melampsoraceae</taxon>
        <taxon>Melampsora</taxon>
    </lineage>
</organism>